<accession>A0ACC2JZL0</accession>
<proteinExistence type="predicted"/>
<keyword evidence="2" id="KW-1185">Reference proteome</keyword>
<comment type="caution">
    <text evidence="1">The sequence shown here is derived from an EMBL/GenBank/DDBJ whole genome shotgun (WGS) entry which is preliminary data.</text>
</comment>
<sequence length="568" mass="62767">MDEDQDMSSGSQSPVKNPAEELVQAVAKDPPLEPPKDEIEGHQSVHVASHGNSPVASFVSQNSQAPLAQVATAIDGARDAEKEPVNAQISWRTITPAEAEKYLGYSFSTRKKWWTLTVIFFVQTSMNFNTSLYSNGIAGIAEEFHVSEQVARCGAALFLITYAFGCELWAPWSEEIGRKWILQGSLTLTNIWTLAVALAPNITTVLVCRALGGLSTAGGSVTLGMVSDLYDSESQQYAIAFVVFSSVFGSILGPIIGGFVELLPPTEAWRWCTWIQLIFGAAVQLLHGLTVSETQPARLSDLGAKDMRETGMDPHVRGPGEKTPLRERFDRKELMETWSRAFEMLVREPIVFWLSLLSGVSDAIVFIQIQSMNLVYKQWDFNCWQIGLAFIPFAIGYTIAWVSFIPVFKFSQRRREMNPDDEHTQYEMRLCPLLWTAPFLPAGLIIFGWAGRPPHHWIGSMVGTTMIGFANYSIYMSTIDYMVCAYGRFSASATGGNGLARDLLAGIFTVPAIPFYTKIGAEYGMNLPWASSILAGAAFLTVIGACTVYFKGPSFRENSEKAKKYGHR</sequence>
<evidence type="ECO:0000313" key="1">
    <source>
        <dbReference type="EMBL" id="KAJ8132981.1"/>
    </source>
</evidence>
<evidence type="ECO:0000313" key="2">
    <source>
        <dbReference type="Proteomes" id="UP001153332"/>
    </source>
</evidence>
<protein>
    <submittedName>
        <fullName evidence="1">Uncharacterized protein</fullName>
    </submittedName>
</protein>
<reference evidence="1" key="1">
    <citation type="submission" date="2022-12" db="EMBL/GenBank/DDBJ databases">
        <title>Genome Sequence of Lasiodiplodia mahajangana.</title>
        <authorList>
            <person name="Buettner E."/>
        </authorList>
    </citation>
    <scope>NUCLEOTIDE SEQUENCE</scope>
    <source>
        <strain evidence="1">VT137</strain>
    </source>
</reference>
<dbReference type="Proteomes" id="UP001153332">
    <property type="component" value="Unassembled WGS sequence"/>
</dbReference>
<organism evidence="1 2">
    <name type="scientific">Lasiodiplodia mahajangana</name>
    <dbReference type="NCBI Taxonomy" id="1108764"/>
    <lineage>
        <taxon>Eukaryota</taxon>
        <taxon>Fungi</taxon>
        <taxon>Dikarya</taxon>
        <taxon>Ascomycota</taxon>
        <taxon>Pezizomycotina</taxon>
        <taxon>Dothideomycetes</taxon>
        <taxon>Dothideomycetes incertae sedis</taxon>
        <taxon>Botryosphaeriales</taxon>
        <taxon>Botryosphaeriaceae</taxon>
        <taxon>Lasiodiplodia</taxon>
    </lineage>
</organism>
<gene>
    <name evidence="1" type="ORF">O1611_g640</name>
</gene>
<name>A0ACC2JZL0_9PEZI</name>
<dbReference type="EMBL" id="JAPUUL010000059">
    <property type="protein sequence ID" value="KAJ8132981.1"/>
    <property type="molecule type" value="Genomic_DNA"/>
</dbReference>